<dbReference type="Proteomes" id="UP000327013">
    <property type="component" value="Chromosome 7"/>
</dbReference>
<proteinExistence type="predicted"/>
<dbReference type="Pfam" id="PF12143">
    <property type="entry name" value="PPO1_KFDV"/>
    <property type="match status" value="1"/>
</dbReference>
<dbReference type="SMART" id="SM00108">
    <property type="entry name" value="B_lectin"/>
    <property type="match status" value="1"/>
</dbReference>
<dbReference type="InterPro" id="IPR003609">
    <property type="entry name" value="Pan_app"/>
</dbReference>
<dbReference type="PROSITE" id="PS50927">
    <property type="entry name" value="BULB_LECTIN"/>
    <property type="match status" value="1"/>
</dbReference>
<dbReference type="OrthoDB" id="758220at2759"/>
<dbReference type="FunFam" id="2.90.10.10:FF:000013">
    <property type="entry name" value="G-type lectin S-receptor-like serine/threonine-protein kinase LECRK1"/>
    <property type="match status" value="1"/>
</dbReference>
<accession>A0A5N6RNE8</accession>
<sequence>MPILFFPFLLLSAIFAQQGQSIVKPGSFLTPTTNPSWPSPSGLYAFGFYKQGNGYAVGIFLAGLPQKTVVWTANRDKPPVPADSKLNFTSDGRLVLQSAQGAETPLASFPEDGSSASMLDTGNFVLLNSANQMIWQSFDFPTDTFLPTQKLFHGQALYSSISDTNKSTGIFRVLMQEDGWLAMYPVGTPYTLEYGYWGAGIGGQRNDVVLRLEVNGHLYLINGAGNIIVNMTGGYPAKDVVYRLTIDPDGILRLYSHDMNQNQNWTVKWFGPNDDACKPKGLCGLNGYCVLVDLQVGCKCLPQFEPVNKEDRSSGCQRNFTMESCKSDRYAMKAVVNTVWENNSYSVFTSTTQDNCGEACLRECNCEAALFKDGVCTKQKLPLRFGRRDQKDSTVALIKVAAFPLVASSFSRPETPSVSVQPVVPPEPTKLPIRKVPGSYGLPFIGPINDRLDYFYKQGREEFFKSRIQKYQSTVFRVNMPPGPFIASDPRVVGLLDGKSFPVLFDVTKVEKKDVFTGTYMPSTEFNGGYRVLSYLDPSESSHGKLKRLMFFLLKSRRGGVALAAEKSAGVVAFPVVLDKVISTVVPRDRKSRSQKEKEDEEEVLVIDGIEFAKDAAVKFDVYINDEDGSPSGPDKTVCRKLCERAPFAYAFEAEENLPQAGNH</sequence>
<dbReference type="SUPFAM" id="SSF48264">
    <property type="entry name" value="Cytochrome P450"/>
    <property type="match status" value="1"/>
</dbReference>
<dbReference type="FunFam" id="2.90.10.10:FF:000026">
    <property type="entry name" value="Serine/threonine-protein kinase"/>
    <property type="match status" value="1"/>
</dbReference>
<dbReference type="InterPro" id="IPR036426">
    <property type="entry name" value="Bulb-type_lectin_dom_sf"/>
</dbReference>
<dbReference type="EMBL" id="CM017327">
    <property type="protein sequence ID" value="KAE8099809.1"/>
    <property type="molecule type" value="Genomic_DNA"/>
</dbReference>
<gene>
    <name evidence="7" type="ORF">FH972_017762</name>
</gene>
<dbReference type="Gene3D" id="1.10.630.10">
    <property type="entry name" value="Cytochrome P450"/>
    <property type="match status" value="1"/>
</dbReference>
<dbReference type="Pfam" id="PF01453">
    <property type="entry name" value="B_lectin"/>
    <property type="match status" value="1"/>
</dbReference>
<protein>
    <recommendedName>
        <fullName evidence="9">Bulb-type lectin domain-containing protein</fullName>
    </recommendedName>
</protein>
<dbReference type="SUPFAM" id="SSF51110">
    <property type="entry name" value="alpha-D-mannose-specific plant lectins"/>
    <property type="match status" value="2"/>
</dbReference>
<dbReference type="InterPro" id="IPR001480">
    <property type="entry name" value="Bulb-type_lectin_dom"/>
</dbReference>
<dbReference type="PANTHER" id="PTHR47976">
    <property type="entry name" value="G-TYPE LECTIN S-RECEPTOR-LIKE SERINE/THREONINE-PROTEIN KINASE SD2-5"/>
    <property type="match status" value="1"/>
</dbReference>
<dbReference type="GO" id="GO:0016705">
    <property type="term" value="F:oxidoreductase activity, acting on paired donors, with incorporation or reduction of molecular oxygen"/>
    <property type="evidence" value="ECO:0007669"/>
    <property type="project" value="InterPro"/>
</dbReference>
<keyword evidence="3" id="KW-0325">Glycoprotein</keyword>
<dbReference type="GO" id="GO:0020037">
    <property type="term" value="F:heme binding"/>
    <property type="evidence" value="ECO:0007669"/>
    <property type="project" value="InterPro"/>
</dbReference>
<dbReference type="GO" id="GO:0005506">
    <property type="term" value="F:iron ion binding"/>
    <property type="evidence" value="ECO:0007669"/>
    <property type="project" value="InterPro"/>
</dbReference>
<feature type="chain" id="PRO_5024462375" description="Bulb-type lectin domain-containing protein" evidence="4">
    <location>
        <begin position="17"/>
        <end position="664"/>
    </location>
</feature>
<name>A0A5N6RNE8_9ROSI</name>
<reference evidence="7 8" key="1">
    <citation type="submission" date="2019-06" db="EMBL/GenBank/DDBJ databases">
        <title>A chromosomal-level reference genome of Carpinus fangiana (Coryloideae, Betulaceae).</title>
        <authorList>
            <person name="Yang X."/>
            <person name="Wang Z."/>
            <person name="Zhang L."/>
            <person name="Hao G."/>
            <person name="Liu J."/>
            <person name="Yang Y."/>
        </authorList>
    </citation>
    <scope>NUCLEOTIDE SEQUENCE [LARGE SCALE GENOMIC DNA]</scope>
    <source>
        <strain evidence="7">Cfa_2016G</strain>
        <tissue evidence="7">Leaf</tissue>
    </source>
</reference>
<dbReference type="InterPro" id="IPR022740">
    <property type="entry name" value="Polyphenol_oxidase_C"/>
</dbReference>
<organism evidence="7 8">
    <name type="scientific">Carpinus fangiana</name>
    <dbReference type="NCBI Taxonomy" id="176857"/>
    <lineage>
        <taxon>Eukaryota</taxon>
        <taxon>Viridiplantae</taxon>
        <taxon>Streptophyta</taxon>
        <taxon>Embryophyta</taxon>
        <taxon>Tracheophyta</taxon>
        <taxon>Spermatophyta</taxon>
        <taxon>Magnoliopsida</taxon>
        <taxon>eudicotyledons</taxon>
        <taxon>Gunneridae</taxon>
        <taxon>Pentapetalae</taxon>
        <taxon>rosids</taxon>
        <taxon>fabids</taxon>
        <taxon>Fagales</taxon>
        <taxon>Betulaceae</taxon>
        <taxon>Carpinus</taxon>
    </lineage>
</organism>
<feature type="domain" description="Apple" evidence="6">
    <location>
        <begin position="325"/>
        <end position="402"/>
    </location>
</feature>
<dbReference type="InterPro" id="IPR051343">
    <property type="entry name" value="G-type_lectin_kinases/EP1-like"/>
</dbReference>
<dbReference type="GO" id="GO:0004097">
    <property type="term" value="F:catechol oxidase activity"/>
    <property type="evidence" value="ECO:0007669"/>
    <property type="project" value="InterPro"/>
</dbReference>
<evidence type="ECO:0000256" key="1">
    <source>
        <dbReference type="ARBA" id="ARBA00022729"/>
    </source>
</evidence>
<evidence type="ECO:0000256" key="3">
    <source>
        <dbReference type="ARBA" id="ARBA00023180"/>
    </source>
</evidence>
<evidence type="ECO:0000259" key="5">
    <source>
        <dbReference type="PROSITE" id="PS50927"/>
    </source>
</evidence>
<dbReference type="PANTHER" id="PTHR47976:SF7">
    <property type="entry name" value="RECEPTOR-LIKE SERINE_THREONINE-PROTEIN KINASE"/>
    <property type="match status" value="1"/>
</dbReference>
<feature type="domain" description="Bulb-type lectin" evidence="5">
    <location>
        <begin position="20"/>
        <end position="139"/>
    </location>
</feature>
<keyword evidence="1 4" id="KW-0732">Signal</keyword>
<feature type="signal peptide" evidence="4">
    <location>
        <begin position="1"/>
        <end position="16"/>
    </location>
</feature>
<dbReference type="CDD" id="cd00028">
    <property type="entry name" value="B_lectin"/>
    <property type="match status" value="1"/>
</dbReference>
<keyword evidence="8" id="KW-1185">Reference proteome</keyword>
<evidence type="ECO:0000313" key="7">
    <source>
        <dbReference type="EMBL" id="KAE8099809.1"/>
    </source>
</evidence>
<dbReference type="AlphaFoldDB" id="A0A5N6RNE8"/>
<keyword evidence="2" id="KW-1015">Disulfide bond</keyword>
<evidence type="ECO:0000256" key="4">
    <source>
        <dbReference type="SAM" id="SignalP"/>
    </source>
</evidence>
<evidence type="ECO:0008006" key="9">
    <source>
        <dbReference type="Google" id="ProtNLM"/>
    </source>
</evidence>
<evidence type="ECO:0000256" key="2">
    <source>
        <dbReference type="ARBA" id="ARBA00023157"/>
    </source>
</evidence>
<dbReference type="InterPro" id="IPR036396">
    <property type="entry name" value="Cyt_P450_sf"/>
</dbReference>
<evidence type="ECO:0000313" key="8">
    <source>
        <dbReference type="Proteomes" id="UP000327013"/>
    </source>
</evidence>
<dbReference type="PROSITE" id="PS50948">
    <property type="entry name" value="PAN"/>
    <property type="match status" value="1"/>
</dbReference>
<evidence type="ECO:0000259" key="6">
    <source>
        <dbReference type="PROSITE" id="PS50948"/>
    </source>
</evidence>
<dbReference type="Gene3D" id="2.90.10.10">
    <property type="entry name" value="Bulb-type lectin domain"/>
    <property type="match status" value="2"/>
</dbReference>